<keyword evidence="3" id="KW-1185">Reference proteome</keyword>
<reference evidence="2" key="1">
    <citation type="submission" date="2021-03" db="EMBL/GenBank/DDBJ databases">
        <title>Whole genome sequence of Streptomyces bomunensis MMS17-BM035.</title>
        <authorList>
            <person name="Lee J.H."/>
        </authorList>
    </citation>
    <scope>NUCLEOTIDE SEQUENCE</scope>
    <source>
        <strain evidence="2">MMS17-BM035</strain>
    </source>
</reference>
<comment type="caution">
    <text evidence="2">The sequence shown here is derived from an EMBL/GenBank/DDBJ whole genome shotgun (WGS) entry which is preliminary data.</text>
</comment>
<dbReference type="EMBL" id="JAGIQL010000140">
    <property type="protein sequence ID" value="MBP0460872.1"/>
    <property type="molecule type" value="Genomic_DNA"/>
</dbReference>
<protein>
    <submittedName>
        <fullName evidence="2">DUF4307 domain-containing protein</fullName>
    </submittedName>
</protein>
<dbReference type="Proteomes" id="UP000670475">
    <property type="component" value="Unassembled WGS sequence"/>
</dbReference>
<proteinExistence type="predicted"/>
<organism evidence="2 3">
    <name type="scientific">Streptomyces montanisoli</name>
    <dbReference type="NCBI Taxonomy" id="2798581"/>
    <lineage>
        <taxon>Bacteria</taxon>
        <taxon>Bacillati</taxon>
        <taxon>Actinomycetota</taxon>
        <taxon>Actinomycetes</taxon>
        <taxon>Kitasatosporales</taxon>
        <taxon>Streptomycetaceae</taxon>
        <taxon>Streptomyces</taxon>
    </lineage>
</organism>
<sequence length="133" mass="14151">MAQARTQAPAGRYGRSADERADRKLKIIGAVVGGLAVIGIGYYGFHTIADQSVSGQVVTYEKTSASQVRIHLQVNKGKSTTGTCTVRAIDADHQEVGRKTVRYDQPKSQIDQVISLRTTGDAAAAELVGCSDD</sequence>
<feature type="transmembrane region" description="Helical" evidence="1">
    <location>
        <begin position="25"/>
        <end position="45"/>
    </location>
</feature>
<dbReference type="RefSeq" id="WP_209343645.1">
    <property type="nucleotide sequence ID" value="NZ_JAGIQL010000140.1"/>
</dbReference>
<gene>
    <name evidence="2" type="ORF">JFN87_25870</name>
</gene>
<dbReference type="Pfam" id="PF14155">
    <property type="entry name" value="DUF4307"/>
    <property type="match status" value="1"/>
</dbReference>
<evidence type="ECO:0000313" key="3">
    <source>
        <dbReference type="Proteomes" id="UP000670475"/>
    </source>
</evidence>
<dbReference type="InterPro" id="IPR025443">
    <property type="entry name" value="DUF4307"/>
</dbReference>
<keyword evidence="1" id="KW-0812">Transmembrane</keyword>
<keyword evidence="1" id="KW-0472">Membrane</keyword>
<dbReference type="AlphaFoldDB" id="A0A940MJI2"/>
<name>A0A940MJI2_9ACTN</name>
<accession>A0A940MJI2</accession>
<keyword evidence="1" id="KW-1133">Transmembrane helix</keyword>
<evidence type="ECO:0000256" key="1">
    <source>
        <dbReference type="SAM" id="Phobius"/>
    </source>
</evidence>
<evidence type="ECO:0000313" key="2">
    <source>
        <dbReference type="EMBL" id="MBP0460872.1"/>
    </source>
</evidence>